<comment type="caution">
    <text evidence="18">The sequence shown here is derived from an EMBL/GenBank/DDBJ whole genome shotgun (WGS) entry which is preliminary data.</text>
</comment>
<dbReference type="PROSITE" id="PS50109">
    <property type="entry name" value="HIS_KIN"/>
    <property type="match status" value="1"/>
</dbReference>
<dbReference type="GO" id="GO:0005886">
    <property type="term" value="C:plasma membrane"/>
    <property type="evidence" value="ECO:0007669"/>
    <property type="project" value="UniProtKB-SubCell"/>
</dbReference>
<evidence type="ECO:0000256" key="7">
    <source>
        <dbReference type="ARBA" id="ARBA00022692"/>
    </source>
</evidence>
<dbReference type="InterPro" id="IPR003660">
    <property type="entry name" value="HAMP_dom"/>
</dbReference>
<feature type="domain" description="Histidine kinase" evidence="16">
    <location>
        <begin position="351"/>
        <end position="568"/>
    </location>
</feature>
<evidence type="ECO:0000313" key="19">
    <source>
        <dbReference type="Proteomes" id="UP000450917"/>
    </source>
</evidence>
<keyword evidence="12" id="KW-0902">Two-component regulatory system</keyword>
<dbReference type="InterPro" id="IPR003661">
    <property type="entry name" value="HisK_dim/P_dom"/>
</dbReference>
<dbReference type="PANTHER" id="PTHR45528">
    <property type="entry name" value="SENSOR HISTIDINE KINASE CPXA"/>
    <property type="match status" value="1"/>
</dbReference>
<dbReference type="EC" id="2.7.13.3" evidence="3"/>
<keyword evidence="4" id="KW-1003">Cell membrane</keyword>
<dbReference type="Gene3D" id="1.10.287.130">
    <property type="match status" value="1"/>
</dbReference>
<keyword evidence="10" id="KW-0067">ATP-binding</keyword>
<dbReference type="GO" id="GO:0005524">
    <property type="term" value="F:ATP binding"/>
    <property type="evidence" value="ECO:0007669"/>
    <property type="project" value="UniProtKB-KW"/>
</dbReference>
<dbReference type="Gene3D" id="6.10.340.10">
    <property type="match status" value="1"/>
</dbReference>
<dbReference type="InterPro" id="IPR036890">
    <property type="entry name" value="HATPase_C_sf"/>
</dbReference>
<dbReference type="Pfam" id="PF02518">
    <property type="entry name" value="HATPase_c"/>
    <property type="match status" value="1"/>
</dbReference>
<name>A0A7X3CU19_9BACL</name>
<dbReference type="FunFam" id="1.10.287.130:FF:000008">
    <property type="entry name" value="Two-component sensor histidine kinase"/>
    <property type="match status" value="1"/>
</dbReference>
<dbReference type="InterPro" id="IPR036097">
    <property type="entry name" value="HisK_dim/P_sf"/>
</dbReference>
<dbReference type="RefSeq" id="WP_155615592.1">
    <property type="nucleotide sequence ID" value="NZ_WNZX01000026.1"/>
</dbReference>
<dbReference type="SMART" id="SM00387">
    <property type="entry name" value="HATPase_c"/>
    <property type="match status" value="1"/>
</dbReference>
<keyword evidence="8" id="KW-0547">Nucleotide-binding</keyword>
<dbReference type="InterPro" id="IPR004358">
    <property type="entry name" value="Sig_transdc_His_kin-like_C"/>
</dbReference>
<dbReference type="PRINTS" id="PR00344">
    <property type="entry name" value="BCTRLSENSOR"/>
</dbReference>
<dbReference type="SUPFAM" id="SSF158472">
    <property type="entry name" value="HAMP domain-like"/>
    <property type="match status" value="1"/>
</dbReference>
<evidence type="ECO:0000256" key="11">
    <source>
        <dbReference type="ARBA" id="ARBA00022989"/>
    </source>
</evidence>
<evidence type="ECO:0000256" key="14">
    <source>
        <dbReference type="SAM" id="MobiDB-lite"/>
    </source>
</evidence>
<dbReference type="SUPFAM" id="SSF55874">
    <property type="entry name" value="ATPase domain of HSP90 chaperone/DNA topoisomerase II/histidine kinase"/>
    <property type="match status" value="1"/>
</dbReference>
<keyword evidence="6" id="KW-0808">Transferase</keyword>
<evidence type="ECO:0000256" key="5">
    <source>
        <dbReference type="ARBA" id="ARBA00022553"/>
    </source>
</evidence>
<evidence type="ECO:0000259" key="17">
    <source>
        <dbReference type="PROSITE" id="PS50885"/>
    </source>
</evidence>
<dbReference type="Gene3D" id="3.30.565.10">
    <property type="entry name" value="Histidine kinase-like ATPase, C-terminal domain"/>
    <property type="match status" value="1"/>
</dbReference>
<evidence type="ECO:0000256" key="15">
    <source>
        <dbReference type="SAM" id="Phobius"/>
    </source>
</evidence>
<evidence type="ECO:0000313" key="18">
    <source>
        <dbReference type="EMBL" id="MUG73435.1"/>
    </source>
</evidence>
<evidence type="ECO:0000256" key="13">
    <source>
        <dbReference type="ARBA" id="ARBA00023136"/>
    </source>
</evidence>
<organism evidence="18 19">
    <name type="scientific">Paenibacillus validus</name>
    <dbReference type="NCBI Taxonomy" id="44253"/>
    <lineage>
        <taxon>Bacteria</taxon>
        <taxon>Bacillati</taxon>
        <taxon>Bacillota</taxon>
        <taxon>Bacilli</taxon>
        <taxon>Bacillales</taxon>
        <taxon>Paenibacillaceae</taxon>
        <taxon>Paenibacillus</taxon>
    </lineage>
</organism>
<evidence type="ECO:0000256" key="2">
    <source>
        <dbReference type="ARBA" id="ARBA00004651"/>
    </source>
</evidence>
<keyword evidence="19" id="KW-1185">Reference proteome</keyword>
<dbReference type="InterPro" id="IPR005467">
    <property type="entry name" value="His_kinase_dom"/>
</dbReference>
<evidence type="ECO:0000256" key="8">
    <source>
        <dbReference type="ARBA" id="ARBA00022741"/>
    </source>
</evidence>
<keyword evidence="9" id="KW-0418">Kinase</keyword>
<keyword evidence="11 15" id="KW-1133">Transmembrane helix</keyword>
<keyword evidence="13 15" id="KW-0472">Membrane</keyword>
<dbReference type="Pfam" id="PF00512">
    <property type="entry name" value="HisKA"/>
    <property type="match status" value="1"/>
</dbReference>
<dbReference type="Proteomes" id="UP000450917">
    <property type="component" value="Unassembled WGS sequence"/>
</dbReference>
<protein>
    <recommendedName>
        <fullName evidence="3">histidine kinase</fullName>
        <ecNumber evidence="3">2.7.13.3</ecNumber>
    </recommendedName>
</protein>
<dbReference type="AlphaFoldDB" id="A0A7X3CU19"/>
<dbReference type="EMBL" id="WNZX01000026">
    <property type="protein sequence ID" value="MUG73435.1"/>
    <property type="molecule type" value="Genomic_DNA"/>
</dbReference>
<keyword evidence="5" id="KW-0597">Phosphoprotein</keyword>
<dbReference type="Pfam" id="PF00672">
    <property type="entry name" value="HAMP"/>
    <property type="match status" value="1"/>
</dbReference>
<dbReference type="FunFam" id="3.30.565.10:FF:000013">
    <property type="entry name" value="Two-component sensor histidine kinase"/>
    <property type="match status" value="1"/>
</dbReference>
<evidence type="ECO:0000256" key="12">
    <source>
        <dbReference type="ARBA" id="ARBA00023012"/>
    </source>
</evidence>
<dbReference type="CDD" id="cd06225">
    <property type="entry name" value="HAMP"/>
    <property type="match status" value="1"/>
</dbReference>
<dbReference type="PROSITE" id="PS50885">
    <property type="entry name" value="HAMP"/>
    <property type="match status" value="1"/>
</dbReference>
<evidence type="ECO:0000256" key="4">
    <source>
        <dbReference type="ARBA" id="ARBA00022475"/>
    </source>
</evidence>
<dbReference type="InterPro" id="IPR050398">
    <property type="entry name" value="HssS/ArlS-like"/>
</dbReference>
<sequence>MSKSLKVKKPRKPMLERFPFTWFPFTLLRAFIYFIIDMYHLARNHVERSVRLQLVLTFSACFGAALLFYGVSSALFGQINKGTVIDYTMGIERIDNEARNLVRILEPPSYEDEIVAEEPVAPSEVAVERIPEPGIVQHHATEPGSPGHPPDTQMEDDPNKRRQDDYENRLRSFTSNVKRLAANEKFKIVVTDLYGKVVFRSENAPEMYVDVHSVIRNAMDTRNDFRDSRTEFSSFYPVTYNNQKSYLVVTGIPQPHISYVKGQSPISMLSALGVFIFLFYFMTQRKMRYLEELAGGLRIISTGNLDHRVVERSRDELGSLARDMNQMVSELQLKMEEERRAERLKNELVTNVSHDLRTPLTLIMGYLRLLHDKNYESPEQAAGYVSIAYSKAEKLKGLIDDLFEYTKLSNQDVPLHKRGVVLNEVLEQLLEEYVTLSEEEKLTLIRSIPQDKLIVQVDVDKIIRVFDNLLSNAIKYSPKPGVISVGLAQDKQHAVVRISNKADALTREELELLFDRFYRIDPARGSTTGGSGLGLAIAKSIVESHNGQIWAESDDGDIHFYVKLKLVS</sequence>
<comment type="subcellular location">
    <subcellularLocation>
        <location evidence="2">Cell membrane</location>
        <topology evidence="2">Multi-pass membrane protein</topology>
    </subcellularLocation>
</comment>
<dbReference type="InterPro" id="IPR003594">
    <property type="entry name" value="HATPase_dom"/>
</dbReference>
<evidence type="ECO:0000256" key="10">
    <source>
        <dbReference type="ARBA" id="ARBA00022840"/>
    </source>
</evidence>
<feature type="transmembrane region" description="Helical" evidence="15">
    <location>
        <begin position="266"/>
        <end position="283"/>
    </location>
</feature>
<accession>A0A7X3CU19</accession>
<evidence type="ECO:0000256" key="9">
    <source>
        <dbReference type="ARBA" id="ARBA00022777"/>
    </source>
</evidence>
<dbReference type="GO" id="GO:0000155">
    <property type="term" value="F:phosphorelay sensor kinase activity"/>
    <property type="evidence" value="ECO:0007669"/>
    <property type="project" value="InterPro"/>
</dbReference>
<dbReference type="SMART" id="SM00388">
    <property type="entry name" value="HisKA"/>
    <property type="match status" value="1"/>
</dbReference>
<feature type="transmembrane region" description="Helical" evidence="15">
    <location>
        <begin position="54"/>
        <end position="76"/>
    </location>
</feature>
<keyword evidence="7 15" id="KW-0812">Transmembrane</keyword>
<evidence type="ECO:0000256" key="6">
    <source>
        <dbReference type="ARBA" id="ARBA00022679"/>
    </source>
</evidence>
<feature type="domain" description="HAMP" evidence="17">
    <location>
        <begin position="284"/>
        <end position="336"/>
    </location>
</feature>
<dbReference type="PANTHER" id="PTHR45528:SF8">
    <property type="entry name" value="HISTIDINE KINASE"/>
    <property type="match status" value="1"/>
</dbReference>
<dbReference type="SUPFAM" id="SSF47384">
    <property type="entry name" value="Homodimeric domain of signal transducing histidine kinase"/>
    <property type="match status" value="1"/>
</dbReference>
<feature type="region of interest" description="Disordered" evidence="14">
    <location>
        <begin position="137"/>
        <end position="164"/>
    </location>
</feature>
<comment type="catalytic activity">
    <reaction evidence="1">
        <text>ATP + protein L-histidine = ADP + protein N-phospho-L-histidine.</text>
        <dbReference type="EC" id="2.7.13.3"/>
    </reaction>
</comment>
<dbReference type="CDD" id="cd00075">
    <property type="entry name" value="HATPase"/>
    <property type="match status" value="1"/>
</dbReference>
<evidence type="ECO:0000256" key="3">
    <source>
        <dbReference type="ARBA" id="ARBA00012438"/>
    </source>
</evidence>
<reference evidence="18 19" key="1">
    <citation type="submission" date="2019-11" db="EMBL/GenBank/DDBJ databases">
        <title>Draft genome sequences of five Paenibacillus species of dairy origin.</title>
        <authorList>
            <person name="Olajide A.M."/>
            <person name="Chen S."/>
            <person name="Lapointe G."/>
        </authorList>
    </citation>
    <scope>NUCLEOTIDE SEQUENCE [LARGE SCALE GENOMIC DNA]</scope>
    <source>
        <strain evidence="18 19">2CS3</strain>
    </source>
</reference>
<dbReference type="CDD" id="cd00082">
    <property type="entry name" value="HisKA"/>
    <property type="match status" value="1"/>
</dbReference>
<proteinExistence type="predicted"/>
<feature type="transmembrane region" description="Helical" evidence="15">
    <location>
        <begin position="20"/>
        <end position="42"/>
    </location>
</feature>
<evidence type="ECO:0000256" key="1">
    <source>
        <dbReference type="ARBA" id="ARBA00000085"/>
    </source>
</evidence>
<dbReference type="SMART" id="SM00304">
    <property type="entry name" value="HAMP"/>
    <property type="match status" value="1"/>
</dbReference>
<gene>
    <name evidence="18" type="ORF">GNP93_22700</name>
</gene>
<evidence type="ECO:0000259" key="16">
    <source>
        <dbReference type="PROSITE" id="PS50109"/>
    </source>
</evidence>